<dbReference type="InterPro" id="IPR010982">
    <property type="entry name" value="Lambda_DNA-bd_dom_sf"/>
</dbReference>
<dbReference type="InterPro" id="IPR001387">
    <property type="entry name" value="Cro/C1-type_HTH"/>
</dbReference>
<sequence>MPPSVPIDPRHSMRAQLAYTLRLMRELRGLSQSTLAKELYTTRETVAAYESQRNRPDEDFCKKLDEFFETGEMFRGLWHHAQREHLNEWLGAYLMHENEATEIRTYEPLYIPGFLQTEAYVRSIAPKGRTNEDLVAQRLARREHITRETDPPHLFVVLDHAALLRRGKDGSIMYEQLQLLLDVGELPHMHIQVVRITDGAYSGLSGAMIVLTKADRSRIGYAEAQFGGRLIEDPEEVARLGIRFDEIRCHALSEADTRALVRETMETMRDDPVA</sequence>
<dbReference type="InterPro" id="IPR043917">
    <property type="entry name" value="DUF5753"/>
</dbReference>
<dbReference type="EMBL" id="VSFG01000001">
    <property type="protein sequence ID" value="TYB49633.1"/>
    <property type="molecule type" value="Genomic_DNA"/>
</dbReference>
<feature type="domain" description="HTH cro/C1-type" evidence="1">
    <location>
        <begin position="21"/>
        <end position="74"/>
    </location>
</feature>
<dbReference type="PROSITE" id="PS50943">
    <property type="entry name" value="HTH_CROC1"/>
    <property type="match status" value="1"/>
</dbReference>
<gene>
    <name evidence="2" type="ORF">FXF69_11350</name>
</gene>
<dbReference type="AlphaFoldDB" id="A0A5D0NY39"/>
<dbReference type="GO" id="GO:0003677">
    <property type="term" value="F:DNA binding"/>
    <property type="evidence" value="ECO:0007669"/>
    <property type="project" value="InterPro"/>
</dbReference>
<evidence type="ECO:0000259" key="1">
    <source>
        <dbReference type="PROSITE" id="PS50943"/>
    </source>
</evidence>
<dbReference type="Gene3D" id="1.10.260.40">
    <property type="entry name" value="lambda repressor-like DNA-binding domains"/>
    <property type="match status" value="1"/>
</dbReference>
<keyword evidence="3" id="KW-1185">Reference proteome</keyword>
<dbReference type="CDD" id="cd00093">
    <property type="entry name" value="HTH_XRE"/>
    <property type="match status" value="1"/>
</dbReference>
<name>A0A5D0NY39_9ACTN</name>
<dbReference type="Pfam" id="PF19054">
    <property type="entry name" value="DUF5753"/>
    <property type="match status" value="1"/>
</dbReference>
<dbReference type="Pfam" id="PF01381">
    <property type="entry name" value="HTH_3"/>
    <property type="match status" value="1"/>
</dbReference>
<comment type="caution">
    <text evidence="2">The sequence shown here is derived from an EMBL/GenBank/DDBJ whole genome shotgun (WGS) entry which is preliminary data.</text>
</comment>
<evidence type="ECO:0000313" key="3">
    <source>
        <dbReference type="Proteomes" id="UP000323380"/>
    </source>
</evidence>
<evidence type="ECO:0000313" key="2">
    <source>
        <dbReference type="EMBL" id="TYB49633.1"/>
    </source>
</evidence>
<dbReference type="STRING" id="1220554.GCA_001552135_03495"/>
<dbReference type="SMART" id="SM00530">
    <property type="entry name" value="HTH_XRE"/>
    <property type="match status" value="1"/>
</dbReference>
<reference evidence="2 3" key="1">
    <citation type="submission" date="2019-08" db="EMBL/GenBank/DDBJ databases">
        <title>Actinomadura sp. nov. CYP1-5 isolated from mountain soil.</title>
        <authorList>
            <person name="Songsumanus A."/>
            <person name="Kuncharoen N."/>
            <person name="Kudo T."/>
            <person name="Yuki M."/>
            <person name="Igarashi Y."/>
            <person name="Tanasupawat S."/>
        </authorList>
    </citation>
    <scope>NUCLEOTIDE SEQUENCE [LARGE SCALE GENOMIC DNA]</scope>
    <source>
        <strain evidence="2 3">JCM 14158</strain>
    </source>
</reference>
<dbReference type="SUPFAM" id="SSF47413">
    <property type="entry name" value="lambda repressor-like DNA-binding domains"/>
    <property type="match status" value="1"/>
</dbReference>
<organism evidence="2 3">
    <name type="scientific">Actinomadura chibensis</name>
    <dbReference type="NCBI Taxonomy" id="392828"/>
    <lineage>
        <taxon>Bacteria</taxon>
        <taxon>Bacillati</taxon>
        <taxon>Actinomycetota</taxon>
        <taxon>Actinomycetes</taxon>
        <taxon>Streptosporangiales</taxon>
        <taxon>Thermomonosporaceae</taxon>
        <taxon>Actinomadura</taxon>
    </lineage>
</organism>
<accession>A0A5D0NY39</accession>
<proteinExistence type="predicted"/>
<dbReference type="Proteomes" id="UP000323380">
    <property type="component" value="Unassembled WGS sequence"/>
</dbReference>
<protein>
    <submittedName>
        <fullName evidence="2">Helix-turn-helix transcriptional regulator</fullName>
    </submittedName>
</protein>